<reference evidence="3 4" key="1">
    <citation type="journal article" date="2016" name="Nat. Commun.">
        <title>Thousands of microbial genomes shed light on interconnected biogeochemical processes in an aquifer system.</title>
        <authorList>
            <person name="Anantharaman K."/>
            <person name="Brown C.T."/>
            <person name="Hug L.A."/>
            <person name="Sharon I."/>
            <person name="Castelle C.J."/>
            <person name="Probst A.J."/>
            <person name="Thomas B.C."/>
            <person name="Singh A."/>
            <person name="Wilkins M.J."/>
            <person name="Karaoz U."/>
            <person name="Brodie E.L."/>
            <person name="Williams K.H."/>
            <person name="Hubbard S.S."/>
            <person name="Banfield J.F."/>
        </authorList>
    </citation>
    <scope>NUCLEOTIDE SEQUENCE [LARGE SCALE GENOMIC DNA]</scope>
</reference>
<accession>A0A1F5P490</accession>
<dbReference type="STRING" id="1817832.A3J48_03780"/>
<gene>
    <name evidence="3" type="ORF">A3J48_03780</name>
</gene>
<dbReference type="Proteomes" id="UP000176786">
    <property type="component" value="Unassembled WGS sequence"/>
</dbReference>
<evidence type="ECO:0000259" key="2">
    <source>
        <dbReference type="Pfam" id="PF26449"/>
    </source>
</evidence>
<protein>
    <recommendedName>
        <fullName evidence="2">DUF8128 domain-containing protein</fullName>
    </recommendedName>
</protein>
<dbReference type="EMBL" id="MFES01000038">
    <property type="protein sequence ID" value="OGE84672.1"/>
    <property type="molecule type" value="Genomic_DNA"/>
</dbReference>
<evidence type="ECO:0000256" key="1">
    <source>
        <dbReference type="SAM" id="Phobius"/>
    </source>
</evidence>
<organism evidence="3 4">
    <name type="scientific">Candidatus Doudnabacteria bacterium RIFCSPHIGHO2_02_FULL_46_11</name>
    <dbReference type="NCBI Taxonomy" id="1817832"/>
    <lineage>
        <taxon>Bacteria</taxon>
        <taxon>Candidatus Doudnaibacteriota</taxon>
    </lineage>
</organism>
<evidence type="ECO:0000313" key="4">
    <source>
        <dbReference type="Proteomes" id="UP000176786"/>
    </source>
</evidence>
<evidence type="ECO:0000313" key="3">
    <source>
        <dbReference type="EMBL" id="OGE84672.1"/>
    </source>
</evidence>
<name>A0A1F5P490_9BACT</name>
<keyword evidence="1" id="KW-0812">Transmembrane</keyword>
<keyword evidence="1" id="KW-1133">Transmembrane helix</keyword>
<feature type="domain" description="DUF8128" evidence="2">
    <location>
        <begin position="107"/>
        <end position="397"/>
    </location>
</feature>
<comment type="caution">
    <text evidence="3">The sequence shown here is derived from an EMBL/GenBank/DDBJ whole genome shotgun (WGS) entry which is preliminary data.</text>
</comment>
<sequence length="413" mass="47659">MNIFEGQFLADVMTQTFVGLSSDFEFALIHGAWAFFALYLFYAMFYIRFHHKNDEFLARAEWVFLRVSVPEMPSPSIMAAEQMFTQMHGTKKPIDWRQHWVLGEQRLNFSFEIVSLGGVIRYIIRTAREDVEAAKAAIYSQYPDAELAEVGDYMDAIKTPYGPDSSYDFWGCDFRLDKPDCYPIKVFENFEHRAAETILDPLAGLLEAMANIEPEEIITVQILAVPDDEDWKEAGLKEVERLKGIKGSAAENPDLERAPYSLMMHLSEKDKEVINGIQKKLSKLSFKAKVRVLYIAPRDKFRKKTRLSTIVGSIRQFSVADMNSLKQNLWTETLVPTRVAERFEGKHNAEVLLWKKRELIKNFKKRDLWGGRTYHLSTEELGSLFHFPLEDVRKTSIEKIEARKGEPPVNLPV</sequence>
<dbReference type="InterPro" id="IPR058441">
    <property type="entry name" value="DUF8128"/>
</dbReference>
<dbReference type="AlphaFoldDB" id="A0A1F5P490"/>
<proteinExistence type="predicted"/>
<feature type="transmembrane region" description="Helical" evidence="1">
    <location>
        <begin position="27"/>
        <end position="47"/>
    </location>
</feature>
<keyword evidence="1" id="KW-0472">Membrane</keyword>
<dbReference type="Pfam" id="PF26449">
    <property type="entry name" value="DUF8128"/>
    <property type="match status" value="1"/>
</dbReference>